<evidence type="ECO:0000259" key="2">
    <source>
        <dbReference type="Pfam" id="PF09130"/>
    </source>
</evidence>
<evidence type="ECO:0000313" key="4">
    <source>
        <dbReference type="Proteomes" id="UP000661507"/>
    </source>
</evidence>
<dbReference type="SUPFAM" id="SSF51735">
    <property type="entry name" value="NAD(P)-binding Rossmann-fold domains"/>
    <property type="match status" value="1"/>
</dbReference>
<dbReference type="RefSeq" id="WP_188971429.1">
    <property type="nucleotide sequence ID" value="NZ_BMKW01000013.1"/>
</dbReference>
<evidence type="ECO:0000313" key="3">
    <source>
        <dbReference type="EMBL" id="GGJ34099.1"/>
    </source>
</evidence>
<dbReference type="InterPro" id="IPR013328">
    <property type="entry name" value="6PGD_dom2"/>
</dbReference>
<sequence>MRNPVIAILAQGAMGAGVAARLSAHGVRVLTCVEGRSPASADRAAAAGMEAVPEAAFADADAFLSILPPAQAVATAERLAPLFATAPAPPLYVDCNAISPETMRRLATLLGSHGLRVADAGIIGGPPREGYAGPVIYASGAEASGLATLLSGRGLDLRVMEGPIGAASALKMSYAGITKGLVAIGSAMMLAATRAGAADALRAELAASQPALSAWFARMVPGMYAKAYRWSGEMEEIADFVGDDESASVMYRGAATLYARLADPASDAEIAGLRKFLADR</sequence>
<dbReference type="InterPro" id="IPR036291">
    <property type="entry name" value="NAD(P)-bd_dom_sf"/>
</dbReference>
<proteinExistence type="predicted"/>
<dbReference type="InterPro" id="IPR008927">
    <property type="entry name" value="6-PGluconate_DH-like_C_sf"/>
</dbReference>
<gene>
    <name evidence="3" type="ORF">GCM10011320_47230</name>
</gene>
<dbReference type="Proteomes" id="UP000661507">
    <property type="component" value="Unassembled WGS sequence"/>
</dbReference>
<name>A0A917NW78_9PROT</name>
<dbReference type="GO" id="GO:0050661">
    <property type="term" value="F:NADP binding"/>
    <property type="evidence" value="ECO:0007669"/>
    <property type="project" value="InterPro"/>
</dbReference>
<dbReference type="PANTHER" id="PTHR43580:SF2">
    <property type="entry name" value="CYTOKINE-LIKE NUCLEAR FACTOR N-PAC"/>
    <property type="match status" value="1"/>
</dbReference>
<dbReference type="InterPro" id="IPR006115">
    <property type="entry name" value="6PGDH_NADP-bd"/>
</dbReference>
<feature type="domain" description="6-phosphogluconate dehydrogenase NADP-binding" evidence="1">
    <location>
        <begin position="6"/>
        <end position="143"/>
    </location>
</feature>
<dbReference type="Pfam" id="PF03446">
    <property type="entry name" value="NAD_binding_2"/>
    <property type="match status" value="1"/>
</dbReference>
<reference evidence="3" key="1">
    <citation type="journal article" date="2014" name="Int. J. Syst. Evol. Microbiol.">
        <title>Complete genome sequence of Corynebacterium casei LMG S-19264T (=DSM 44701T), isolated from a smear-ripened cheese.</title>
        <authorList>
            <consortium name="US DOE Joint Genome Institute (JGI-PGF)"/>
            <person name="Walter F."/>
            <person name="Albersmeier A."/>
            <person name="Kalinowski J."/>
            <person name="Ruckert C."/>
        </authorList>
    </citation>
    <scope>NUCLEOTIDE SEQUENCE</scope>
    <source>
        <strain evidence="3">CGMCC 1.3617</strain>
    </source>
</reference>
<dbReference type="AlphaFoldDB" id="A0A917NW78"/>
<comment type="caution">
    <text evidence="3">The sequence shown here is derived from an EMBL/GenBank/DDBJ whole genome shotgun (WGS) entry which is preliminary data.</text>
</comment>
<accession>A0A917NW78</accession>
<keyword evidence="4" id="KW-1185">Reference proteome</keyword>
<dbReference type="Gene3D" id="3.40.50.720">
    <property type="entry name" value="NAD(P)-binding Rossmann-like Domain"/>
    <property type="match status" value="1"/>
</dbReference>
<reference evidence="3" key="2">
    <citation type="submission" date="2020-09" db="EMBL/GenBank/DDBJ databases">
        <authorList>
            <person name="Sun Q."/>
            <person name="Zhou Y."/>
        </authorList>
    </citation>
    <scope>NUCLEOTIDE SEQUENCE</scope>
    <source>
        <strain evidence="3">CGMCC 1.3617</strain>
    </source>
</reference>
<dbReference type="InterPro" id="IPR015814">
    <property type="entry name" value="Pgluconate_DH_NAD-bd_C"/>
</dbReference>
<evidence type="ECO:0000259" key="1">
    <source>
        <dbReference type="Pfam" id="PF03446"/>
    </source>
</evidence>
<dbReference type="Gene3D" id="1.10.1040.10">
    <property type="entry name" value="N-(1-d-carboxylethyl)-l-norvaline Dehydrogenase, domain 2"/>
    <property type="match status" value="1"/>
</dbReference>
<dbReference type="SUPFAM" id="SSF48179">
    <property type="entry name" value="6-phosphogluconate dehydrogenase C-terminal domain-like"/>
    <property type="match status" value="1"/>
</dbReference>
<protein>
    <submittedName>
        <fullName evidence="3">6-phosphogluconate dehydrogenase</fullName>
    </submittedName>
</protein>
<dbReference type="InterPro" id="IPR051265">
    <property type="entry name" value="HIBADH-related_NP60_sf"/>
</dbReference>
<dbReference type="EMBL" id="BMKW01000013">
    <property type="protein sequence ID" value="GGJ34099.1"/>
    <property type="molecule type" value="Genomic_DNA"/>
</dbReference>
<organism evidence="3 4">
    <name type="scientific">Neoroseomonas lacus</name>
    <dbReference type="NCBI Taxonomy" id="287609"/>
    <lineage>
        <taxon>Bacteria</taxon>
        <taxon>Pseudomonadati</taxon>
        <taxon>Pseudomonadota</taxon>
        <taxon>Alphaproteobacteria</taxon>
        <taxon>Acetobacterales</taxon>
        <taxon>Acetobacteraceae</taxon>
        <taxon>Neoroseomonas</taxon>
    </lineage>
</organism>
<dbReference type="Pfam" id="PF09130">
    <property type="entry name" value="DUF1932"/>
    <property type="match status" value="1"/>
</dbReference>
<feature type="domain" description="Phosphogluconate dehydrogenase NAD-binding putative C-terminal" evidence="2">
    <location>
        <begin position="192"/>
        <end position="260"/>
    </location>
</feature>
<dbReference type="PANTHER" id="PTHR43580">
    <property type="entry name" value="OXIDOREDUCTASE GLYR1-RELATED"/>
    <property type="match status" value="1"/>
</dbReference>